<keyword evidence="1" id="KW-0472">Membrane</keyword>
<protein>
    <submittedName>
        <fullName evidence="2">Uncharacterized protein</fullName>
    </submittedName>
</protein>
<dbReference type="EMBL" id="OOFM01000005">
    <property type="protein sequence ID" value="SPL65058.1"/>
    <property type="molecule type" value="Genomic_DNA"/>
</dbReference>
<evidence type="ECO:0000256" key="1">
    <source>
        <dbReference type="SAM" id="Phobius"/>
    </source>
</evidence>
<sequence length="83" mass="9241">MTTDFPSKELLEVIRSQARMEEKLDSFLKNSTSMQSKLTSIETDVAELKAARKADKAVFATLSALFGTAMAFIVPFARKYFGI</sequence>
<keyword evidence="1" id="KW-1133">Transmembrane helix</keyword>
<proteinExistence type="predicted"/>
<accession>A0A2P9HLV0</accession>
<gene>
    <name evidence="2" type="ORF">OHAE_925</name>
</gene>
<evidence type="ECO:0000313" key="3">
    <source>
        <dbReference type="Proteomes" id="UP000246073"/>
    </source>
</evidence>
<feature type="transmembrane region" description="Helical" evidence="1">
    <location>
        <begin position="57"/>
        <end position="77"/>
    </location>
</feature>
<organism evidence="2 3">
    <name type="scientific">Ochrobactrum soli</name>
    <dbReference type="NCBI Taxonomy" id="2448455"/>
    <lineage>
        <taxon>Bacteria</taxon>
        <taxon>Pseudomonadati</taxon>
        <taxon>Pseudomonadota</taxon>
        <taxon>Alphaproteobacteria</taxon>
        <taxon>Hyphomicrobiales</taxon>
        <taxon>Brucellaceae</taxon>
        <taxon>Brucella/Ochrobactrum group</taxon>
        <taxon>Ochrobactrum</taxon>
    </lineage>
</organism>
<dbReference type="Proteomes" id="UP000246073">
    <property type="component" value="Unassembled WGS sequence"/>
</dbReference>
<name>A0A2P9HLV0_9HYPH</name>
<evidence type="ECO:0000313" key="2">
    <source>
        <dbReference type="EMBL" id="SPL65058.1"/>
    </source>
</evidence>
<dbReference type="RefSeq" id="WP_109368773.1">
    <property type="nucleotide sequence ID" value="NZ_OOFM01000005.1"/>
</dbReference>
<keyword evidence="1" id="KW-0812">Transmembrane</keyword>
<reference evidence="3" key="1">
    <citation type="submission" date="2017-12" db="EMBL/GenBank/DDBJ databases">
        <authorList>
            <person name="Diaz M."/>
        </authorList>
    </citation>
    <scope>NUCLEOTIDE SEQUENCE [LARGE SCALE GENOMIC DNA]</scope>
    <source>
        <strain evidence="3">FI11154</strain>
    </source>
</reference>
<dbReference type="AlphaFoldDB" id="A0A2P9HLV0"/>